<evidence type="ECO:0000256" key="3">
    <source>
        <dbReference type="ARBA" id="ARBA00011484"/>
    </source>
</evidence>
<dbReference type="InterPro" id="IPR001078">
    <property type="entry name" value="2-oxoacid_DH_actylTfrase"/>
</dbReference>
<dbReference type="EC" id="2.3.1.-" evidence="7"/>
<dbReference type="PROSITE" id="PS51826">
    <property type="entry name" value="PSBD"/>
    <property type="match status" value="1"/>
</dbReference>
<keyword evidence="12" id="KW-1185">Reference proteome</keyword>
<comment type="cofactor">
    <cofactor evidence="1 7">
        <name>(R)-lipoate</name>
        <dbReference type="ChEBI" id="CHEBI:83088"/>
    </cofactor>
</comment>
<feature type="domain" description="Peripheral subunit-binding (PSBD)" evidence="10">
    <location>
        <begin position="184"/>
        <end position="221"/>
    </location>
</feature>
<feature type="region of interest" description="Disordered" evidence="8">
    <location>
        <begin position="81"/>
        <end position="101"/>
    </location>
</feature>
<evidence type="ECO:0000259" key="10">
    <source>
        <dbReference type="PROSITE" id="PS51826"/>
    </source>
</evidence>
<keyword evidence="5 7" id="KW-0450">Lipoyl</keyword>
<dbReference type="InterPro" id="IPR003016">
    <property type="entry name" value="2-oxoA_DH_lipoyl-BS"/>
</dbReference>
<dbReference type="RefSeq" id="WP_203167516.1">
    <property type="nucleotide sequence ID" value="NZ_JAEVLS010000002.1"/>
</dbReference>
<dbReference type="InterPro" id="IPR011053">
    <property type="entry name" value="Single_hybrid_motif"/>
</dbReference>
<dbReference type="InterPro" id="IPR036625">
    <property type="entry name" value="E3-bd_dom_sf"/>
</dbReference>
<sequence>MGQYSFKLPDVGEGTAEAEIAEWRVKVGDRVEEDQPLVDMMTDKATVELTSPVAGVVQSIAGKAGEKAAVGSVLVVLETAGSDSAPEPTKQVAAEQSSPVAAVEDKHSLAVDQSSRIAAVQREQTSAGQSRSAAAAAKPAPINAVAQAAVEQRRTGTGPVALSDVTFKRGGEQQARPLRGQRPAASPAVRRRADELGIKLQYVRGSGPSGRIMHSDLDAFLASEAAGETVGSAANDSSLGEAPNYLYAKLTGGEDVAVIGLRRQIAERMQAAKRHIPHFTYVEEVDVTELEQLRAHLNATRAPGQPKLTLLPFLMRALVRVLREFPQMNATYDDEAGIIHRSAPVHIGMAVQTTRGLLVAVIKHAEARDVWDCATEVSQLATVARDGKASREQLTGSTITITSLGPLGGVSATPVINRPEVAIIGPNKIVERPVVRDGQIVIRKMMNLSSSFDHRVIDGAEAAEFIQRLRSVLEQPATIFVR</sequence>
<comment type="similarity">
    <text evidence="2 7">Belongs to the 2-oxoacid dehydrogenase family.</text>
</comment>
<organism evidence="11 12">
    <name type="scientific">Steroidobacter gossypii</name>
    <dbReference type="NCBI Taxonomy" id="2805490"/>
    <lineage>
        <taxon>Bacteria</taxon>
        <taxon>Pseudomonadati</taxon>
        <taxon>Pseudomonadota</taxon>
        <taxon>Gammaproteobacteria</taxon>
        <taxon>Steroidobacterales</taxon>
        <taxon>Steroidobacteraceae</taxon>
        <taxon>Steroidobacter</taxon>
    </lineage>
</organism>
<evidence type="ECO:0000256" key="7">
    <source>
        <dbReference type="RuleBase" id="RU003423"/>
    </source>
</evidence>
<dbReference type="Gene3D" id="2.40.50.100">
    <property type="match status" value="1"/>
</dbReference>
<protein>
    <recommendedName>
        <fullName evidence="7">Dihydrolipoamide acetyltransferase component of pyruvate dehydrogenase complex</fullName>
        <ecNumber evidence="7">2.3.1.-</ecNumber>
    </recommendedName>
</protein>
<evidence type="ECO:0000256" key="2">
    <source>
        <dbReference type="ARBA" id="ARBA00007317"/>
    </source>
</evidence>
<name>A0ABS1WWY0_9GAMM</name>
<dbReference type="PROSITE" id="PS50968">
    <property type="entry name" value="BIOTINYL_LIPOYL"/>
    <property type="match status" value="1"/>
</dbReference>
<reference evidence="11 12" key="1">
    <citation type="journal article" date="2021" name="Int. J. Syst. Evol. Microbiol.">
        <title>Steroidobacter gossypii sp. nov., isolated from soil of cotton cropping field.</title>
        <authorList>
            <person name="Huang R."/>
            <person name="Yang S."/>
            <person name="Zhen C."/>
            <person name="Liu W."/>
        </authorList>
    </citation>
    <scope>NUCLEOTIDE SEQUENCE [LARGE SCALE GENOMIC DNA]</scope>
    <source>
        <strain evidence="11 12">S1-65</strain>
    </source>
</reference>
<evidence type="ECO:0000256" key="6">
    <source>
        <dbReference type="ARBA" id="ARBA00023315"/>
    </source>
</evidence>
<gene>
    <name evidence="11" type="ORF">JM946_11990</name>
</gene>
<dbReference type="PANTHER" id="PTHR43178:SF5">
    <property type="entry name" value="LIPOAMIDE ACYLTRANSFERASE COMPONENT OF BRANCHED-CHAIN ALPHA-KETO ACID DEHYDROGENASE COMPLEX, MITOCHONDRIAL"/>
    <property type="match status" value="1"/>
</dbReference>
<evidence type="ECO:0000259" key="9">
    <source>
        <dbReference type="PROSITE" id="PS50968"/>
    </source>
</evidence>
<dbReference type="SUPFAM" id="SSF51230">
    <property type="entry name" value="Single hybrid motif"/>
    <property type="match status" value="1"/>
</dbReference>
<dbReference type="Proteomes" id="UP000661077">
    <property type="component" value="Unassembled WGS sequence"/>
</dbReference>
<feature type="domain" description="Lipoyl-binding" evidence="9">
    <location>
        <begin position="3"/>
        <end position="78"/>
    </location>
</feature>
<dbReference type="PANTHER" id="PTHR43178">
    <property type="entry name" value="DIHYDROLIPOAMIDE ACETYLTRANSFERASE COMPONENT OF PYRUVATE DEHYDROGENASE COMPLEX"/>
    <property type="match status" value="1"/>
</dbReference>
<comment type="subunit">
    <text evidence="3">Forms a 24-polypeptide structural core with octahedral symmetry.</text>
</comment>
<dbReference type="InterPro" id="IPR050743">
    <property type="entry name" value="2-oxoacid_DH_E2_comp"/>
</dbReference>
<evidence type="ECO:0000256" key="1">
    <source>
        <dbReference type="ARBA" id="ARBA00001938"/>
    </source>
</evidence>
<accession>A0ABS1WWY0</accession>
<dbReference type="Pfam" id="PF00364">
    <property type="entry name" value="Biotin_lipoyl"/>
    <property type="match status" value="1"/>
</dbReference>
<dbReference type="CDD" id="cd06849">
    <property type="entry name" value="lipoyl_domain"/>
    <property type="match status" value="1"/>
</dbReference>
<keyword evidence="6 7" id="KW-0012">Acyltransferase</keyword>
<dbReference type="Gene3D" id="3.30.559.10">
    <property type="entry name" value="Chloramphenicol acetyltransferase-like domain"/>
    <property type="match status" value="1"/>
</dbReference>
<evidence type="ECO:0000313" key="11">
    <source>
        <dbReference type="EMBL" id="MBM0105476.1"/>
    </source>
</evidence>
<feature type="region of interest" description="Disordered" evidence="8">
    <location>
        <begin position="170"/>
        <end position="191"/>
    </location>
</feature>
<dbReference type="Pfam" id="PF02817">
    <property type="entry name" value="E3_binding"/>
    <property type="match status" value="1"/>
</dbReference>
<dbReference type="Pfam" id="PF00198">
    <property type="entry name" value="2-oxoacid_dh"/>
    <property type="match status" value="1"/>
</dbReference>
<dbReference type="Gene3D" id="4.10.320.10">
    <property type="entry name" value="E3-binding domain"/>
    <property type="match status" value="1"/>
</dbReference>
<dbReference type="InterPro" id="IPR004167">
    <property type="entry name" value="PSBD"/>
</dbReference>
<evidence type="ECO:0000256" key="4">
    <source>
        <dbReference type="ARBA" id="ARBA00022679"/>
    </source>
</evidence>
<dbReference type="InterPro" id="IPR023213">
    <property type="entry name" value="CAT-like_dom_sf"/>
</dbReference>
<proteinExistence type="inferred from homology"/>
<dbReference type="SUPFAM" id="SSF52777">
    <property type="entry name" value="CoA-dependent acyltransferases"/>
    <property type="match status" value="1"/>
</dbReference>
<evidence type="ECO:0000256" key="8">
    <source>
        <dbReference type="SAM" id="MobiDB-lite"/>
    </source>
</evidence>
<comment type="caution">
    <text evidence="11">The sequence shown here is derived from an EMBL/GenBank/DDBJ whole genome shotgun (WGS) entry which is preliminary data.</text>
</comment>
<dbReference type="SUPFAM" id="SSF47005">
    <property type="entry name" value="Peripheral subunit-binding domain of 2-oxo acid dehydrogenase complex"/>
    <property type="match status" value="1"/>
</dbReference>
<evidence type="ECO:0000256" key="5">
    <source>
        <dbReference type="ARBA" id="ARBA00022823"/>
    </source>
</evidence>
<dbReference type="PROSITE" id="PS00189">
    <property type="entry name" value="LIPOYL"/>
    <property type="match status" value="1"/>
</dbReference>
<dbReference type="EMBL" id="JAEVLS010000002">
    <property type="protein sequence ID" value="MBM0105476.1"/>
    <property type="molecule type" value="Genomic_DNA"/>
</dbReference>
<keyword evidence="4 7" id="KW-0808">Transferase</keyword>
<evidence type="ECO:0000313" key="12">
    <source>
        <dbReference type="Proteomes" id="UP000661077"/>
    </source>
</evidence>
<dbReference type="InterPro" id="IPR000089">
    <property type="entry name" value="Biotin_lipoyl"/>
</dbReference>